<reference evidence="4" key="1">
    <citation type="journal article" date="2020" name="Nature">
        <title>Giant virus diversity and host interactions through global metagenomics.</title>
        <authorList>
            <person name="Schulz F."/>
            <person name="Roux S."/>
            <person name="Paez-Espino D."/>
            <person name="Jungbluth S."/>
            <person name="Walsh D.A."/>
            <person name="Denef V.J."/>
            <person name="McMahon K.D."/>
            <person name="Konstantinidis K.T."/>
            <person name="Eloe-Fadrosh E.A."/>
            <person name="Kyrpides N.C."/>
            <person name="Woyke T."/>
        </authorList>
    </citation>
    <scope>NUCLEOTIDE SEQUENCE</scope>
    <source>
        <strain evidence="4">GVMAG-S-3300013014-104</strain>
    </source>
</reference>
<comment type="similarity">
    <text evidence="1">Belongs to the peptidase C59 family.</text>
</comment>
<sequence>MCTGIFIKTDNDEYIQARTMEFAYKLRITPYVTPNIIGCAVDNTDFLDGINIHGLCVMSFYFKCSVSYNKDDLKNKINLASYKLTGYFLNNAKSVNDVKRMSKNININSEKYGDPFYSIIPLHWFISDKSGKTIIIEAKKGSLYCYDNSKYKVCSNNPTFEEQTKSLKTLISKNNFFKDFACNPNKDDDCGLGKGLIGMPGDYSSISRFARAYLLSKTLILSPKITKISNIDNIFHFMNNFDIVYGAVKDCKKEEKHVDFTQYTVVYDLTNLKAHYRTFANPEIRMLSFKATPNQKNKMSSSKMSKKRIYNKIKKTRRRI</sequence>
<proteinExistence type="inferred from homology"/>
<dbReference type="Pfam" id="PF02275">
    <property type="entry name" value="CBAH"/>
    <property type="match status" value="1"/>
</dbReference>
<organism evidence="4">
    <name type="scientific">viral metagenome</name>
    <dbReference type="NCBI Taxonomy" id="1070528"/>
    <lineage>
        <taxon>unclassified sequences</taxon>
        <taxon>metagenomes</taxon>
        <taxon>organismal metagenomes</taxon>
    </lineage>
</organism>
<dbReference type="AlphaFoldDB" id="A0A6C0KQE3"/>
<evidence type="ECO:0000313" key="4">
    <source>
        <dbReference type="EMBL" id="QHU19411.1"/>
    </source>
</evidence>
<keyword evidence="2" id="KW-0378">Hydrolase</keyword>
<dbReference type="SUPFAM" id="SSF56235">
    <property type="entry name" value="N-terminal nucleophile aminohydrolases (Ntn hydrolases)"/>
    <property type="match status" value="1"/>
</dbReference>
<dbReference type="GO" id="GO:0016787">
    <property type="term" value="F:hydrolase activity"/>
    <property type="evidence" value="ECO:0007669"/>
    <property type="project" value="UniProtKB-KW"/>
</dbReference>
<dbReference type="InterPro" id="IPR052193">
    <property type="entry name" value="Peptidase_C59"/>
</dbReference>
<accession>A0A6C0KQE3</accession>
<dbReference type="PANTHER" id="PTHR35527:SF2">
    <property type="entry name" value="HYDROLASE"/>
    <property type="match status" value="1"/>
</dbReference>
<dbReference type="InterPro" id="IPR029132">
    <property type="entry name" value="CBAH/NAAA_C"/>
</dbReference>
<evidence type="ECO:0000259" key="3">
    <source>
        <dbReference type="Pfam" id="PF02275"/>
    </source>
</evidence>
<dbReference type="EMBL" id="MN740949">
    <property type="protein sequence ID" value="QHU19411.1"/>
    <property type="molecule type" value="Genomic_DNA"/>
</dbReference>
<evidence type="ECO:0000256" key="1">
    <source>
        <dbReference type="ARBA" id="ARBA00006625"/>
    </source>
</evidence>
<dbReference type="PANTHER" id="PTHR35527">
    <property type="entry name" value="CHOLOYLGLYCINE HYDROLASE"/>
    <property type="match status" value="1"/>
</dbReference>
<dbReference type="InterPro" id="IPR029055">
    <property type="entry name" value="Ntn_hydrolases_N"/>
</dbReference>
<protein>
    <recommendedName>
        <fullName evidence="3">Choloylglycine hydrolase/NAAA C-terminal domain-containing protein</fullName>
    </recommendedName>
</protein>
<feature type="domain" description="Choloylglycine hydrolase/NAAA C-terminal" evidence="3">
    <location>
        <begin position="38"/>
        <end position="290"/>
    </location>
</feature>
<dbReference type="Gene3D" id="3.60.60.10">
    <property type="entry name" value="Penicillin V Acylase, Chain A"/>
    <property type="match status" value="1"/>
</dbReference>
<name>A0A6C0KQE3_9ZZZZ</name>
<evidence type="ECO:0000256" key="2">
    <source>
        <dbReference type="ARBA" id="ARBA00022801"/>
    </source>
</evidence>